<dbReference type="InterPro" id="IPR013154">
    <property type="entry name" value="ADH-like_N"/>
</dbReference>
<dbReference type="SUPFAM" id="SSF51735">
    <property type="entry name" value="NAD(P)-binding Rossmann-fold domains"/>
    <property type="match status" value="1"/>
</dbReference>
<evidence type="ECO:0000259" key="2">
    <source>
        <dbReference type="Pfam" id="PF00107"/>
    </source>
</evidence>
<dbReference type="GO" id="GO:0016491">
    <property type="term" value="F:oxidoreductase activity"/>
    <property type="evidence" value="ECO:0007669"/>
    <property type="project" value="UniProtKB-KW"/>
</dbReference>
<gene>
    <name evidence="4" type="ORF">DYU05_01000</name>
</gene>
<dbReference type="PANTHER" id="PTHR43401">
    <property type="entry name" value="L-THREONINE 3-DEHYDROGENASE"/>
    <property type="match status" value="1"/>
</dbReference>
<dbReference type="AlphaFoldDB" id="A0A3E2NTE2"/>
<evidence type="ECO:0000313" key="4">
    <source>
        <dbReference type="EMBL" id="RFZ84239.1"/>
    </source>
</evidence>
<organism evidence="4 5">
    <name type="scientific">Mucilaginibacter terrenus</name>
    <dbReference type="NCBI Taxonomy" id="2482727"/>
    <lineage>
        <taxon>Bacteria</taxon>
        <taxon>Pseudomonadati</taxon>
        <taxon>Bacteroidota</taxon>
        <taxon>Sphingobacteriia</taxon>
        <taxon>Sphingobacteriales</taxon>
        <taxon>Sphingobacteriaceae</taxon>
        <taxon>Mucilaginibacter</taxon>
    </lineage>
</organism>
<keyword evidence="1" id="KW-0560">Oxidoreductase</keyword>
<dbReference type="Pfam" id="PF00107">
    <property type="entry name" value="ADH_zinc_N"/>
    <property type="match status" value="1"/>
</dbReference>
<feature type="domain" description="Alcohol dehydrogenase-like N-terminal" evidence="3">
    <location>
        <begin position="24"/>
        <end position="129"/>
    </location>
</feature>
<name>A0A3E2NTE2_9SPHI</name>
<keyword evidence="5" id="KW-1185">Reference proteome</keyword>
<accession>A0A3E2NTE2</accession>
<dbReference type="Pfam" id="PF08240">
    <property type="entry name" value="ADH_N"/>
    <property type="match status" value="1"/>
</dbReference>
<dbReference type="Gene3D" id="3.90.180.10">
    <property type="entry name" value="Medium-chain alcohol dehydrogenases, catalytic domain"/>
    <property type="match status" value="1"/>
</dbReference>
<evidence type="ECO:0000256" key="1">
    <source>
        <dbReference type="ARBA" id="ARBA00023002"/>
    </source>
</evidence>
<dbReference type="OrthoDB" id="9787435at2"/>
<dbReference type="EMBL" id="QWDE01000001">
    <property type="protein sequence ID" value="RFZ84239.1"/>
    <property type="molecule type" value="Genomic_DNA"/>
</dbReference>
<evidence type="ECO:0000313" key="5">
    <source>
        <dbReference type="Proteomes" id="UP000260823"/>
    </source>
</evidence>
<dbReference type="InterPro" id="IPR013149">
    <property type="entry name" value="ADH-like_C"/>
</dbReference>
<dbReference type="Gene3D" id="3.40.50.720">
    <property type="entry name" value="NAD(P)-binding Rossmann-like Domain"/>
    <property type="match status" value="1"/>
</dbReference>
<dbReference type="InterPro" id="IPR050129">
    <property type="entry name" value="Zn_alcohol_dh"/>
</dbReference>
<evidence type="ECO:0000259" key="3">
    <source>
        <dbReference type="Pfam" id="PF08240"/>
    </source>
</evidence>
<reference evidence="4 5" key="1">
    <citation type="submission" date="2018-08" db="EMBL/GenBank/DDBJ databases">
        <title>Mucilaginibacter terrae sp. nov., isolated from manganese diggings.</title>
        <authorList>
            <person name="Huang Y."/>
            <person name="Zhou Z."/>
        </authorList>
    </citation>
    <scope>NUCLEOTIDE SEQUENCE [LARGE SCALE GENOMIC DNA]</scope>
    <source>
        <strain evidence="4 5">ZH6</strain>
    </source>
</reference>
<dbReference type="Proteomes" id="UP000260823">
    <property type="component" value="Unassembled WGS sequence"/>
</dbReference>
<sequence>MRTLICLEPGVLKSSTANMPEPKDGNAILRINRIGICGTDIHAFEGTQPYFSYPRVLGHELSAEVVSVSVNSGFIAGDVVTVIPYKNCGTCIACRNGKENCCVQMQVYGVHADGGMAEFFQVPERLLVHGQGLNHDELALVEPLAIGAHAVRRAGLVPREFVLVNGAGPIGLAVMTYAKIAGCKVIAADVNPYRLEFCRDKVGTEYLVNPADGDMETKLQHITSGDMPTVIFDATGNKQAIESSFSYMAHGGRYVLVGLQKGNIEVNHPEFHKREGTLLSSRNATRQDFEQVISSIQQKLIDPTVFITHRADFYDTDDNLQLYLTKEKNLIKTLLCL</sequence>
<dbReference type="CDD" id="cd08261">
    <property type="entry name" value="Zn_ADH7"/>
    <property type="match status" value="1"/>
</dbReference>
<dbReference type="InterPro" id="IPR011032">
    <property type="entry name" value="GroES-like_sf"/>
</dbReference>
<dbReference type="InterPro" id="IPR036291">
    <property type="entry name" value="NAD(P)-bd_dom_sf"/>
</dbReference>
<dbReference type="PANTHER" id="PTHR43401:SF3">
    <property type="entry name" value="L-GALACTONATE-5-DEHYDROGENASE"/>
    <property type="match status" value="1"/>
</dbReference>
<comment type="caution">
    <text evidence="4">The sequence shown here is derived from an EMBL/GenBank/DDBJ whole genome shotgun (WGS) entry which is preliminary data.</text>
</comment>
<feature type="domain" description="Alcohol dehydrogenase-like C-terminal" evidence="2">
    <location>
        <begin position="169"/>
        <end position="297"/>
    </location>
</feature>
<proteinExistence type="predicted"/>
<dbReference type="SUPFAM" id="SSF50129">
    <property type="entry name" value="GroES-like"/>
    <property type="match status" value="1"/>
</dbReference>
<protein>
    <submittedName>
        <fullName evidence="4">Zinc-binding alcohol dehydrogenase family protein</fullName>
    </submittedName>
</protein>